<protein>
    <recommendedName>
        <fullName evidence="2">NADH-quinone oxidoreductase subunit J</fullName>
        <ecNumber evidence="2">7.1.1.-</ecNumber>
    </recommendedName>
</protein>
<keyword evidence="2" id="KW-0874">Quinone</keyword>
<dbReference type="GO" id="GO:0008137">
    <property type="term" value="F:NADH dehydrogenase (ubiquinone) activity"/>
    <property type="evidence" value="ECO:0007669"/>
    <property type="project" value="UniProtKB-UniRule"/>
</dbReference>
<comment type="caution">
    <text evidence="3">The sequence shown here is derived from an EMBL/GenBank/DDBJ whole genome shotgun (WGS) entry which is preliminary data.</text>
</comment>
<comment type="similarity">
    <text evidence="1 2">Belongs to the complex I subunit 6 family.</text>
</comment>
<dbReference type="InterPro" id="IPR042106">
    <property type="entry name" value="Nuo/plastoQ_OxRdtase_6_NuoJ"/>
</dbReference>
<dbReference type="Pfam" id="PF00499">
    <property type="entry name" value="Oxidored_q3"/>
    <property type="match status" value="1"/>
</dbReference>
<dbReference type="GO" id="GO:0048038">
    <property type="term" value="F:quinone binding"/>
    <property type="evidence" value="ECO:0007669"/>
    <property type="project" value="UniProtKB-UniRule"/>
</dbReference>
<keyword evidence="2" id="KW-1133">Transmembrane helix</keyword>
<dbReference type="PANTHER" id="PTHR33269:SF17">
    <property type="entry name" value="NADH-UBIQUINONE OXIDOREDUCTASE CHAIN 6"/>
    <property type="match status" value="1"/>
</dbReference>
<reference evidence="3" key="1">
    <citation type="journal article" date="2020" name="mSystems">
        <title>Genome- and Community-Level Interaction Insights into Carbon Utilization and Element Cycling Functions of Hydrothermarchaeota in Hydrothermal Sediment.</title>
        <authorList>
            <person name="Zhou Z."/>
            <person name="Liu Y."/>
            <person name="Xu W."/>
            <person name="Pan J."/>
            <person name="Luo Z.H."/>
            <person name="Li M."/>
        </authorList>
    </citation>
    <scope>NUCLEOTIDE SEQUENCE [LARGE SCALE GENOMIC DNA]</scope>
    <source>
        <strain evidence="3">SpSt-788</strain>
    </source>
</reference>
<evidence type="ECO:0000256" key="1">
    <source>
        <dbReference type="ARBA" id="ARBA00005698"/>
    </source>
</evidence>
<dbReference type="EMBL" id="DTHO01000070">
    <property type="protein sequence ID" value="HGH00109.1"/>
    <property type="molecule type" value="Genomic_DNA"/>
</dbReference>
<evidence type="ECO:0000256" key="2">
    <source>
        <dbReference type="RuleBase" id="RU004429"/>
    </source>
</evidence>
<dbReference type="AlphaFoldDB" id="A0A7C4EMZ9"/>
<name>A0A7C4EMZ9_9BACT</name>
<feature type="transmembrane region" description="Helical" evidence="2">
    <location>
        <begin position="6"/>
        <end position="28"/>
    </location>
</feature>
<comment type="catalytic activity">
    <reaction evidence="2">
        <text>a quinone + NADH + 5 H(+)(in) = a quinol + NAD(+) + 4 H(+)(out)</text>
        <dbReference type="Rhea" id="RHEA:57888"/>
        <dbReference type="ChEBI" id="CHEBI:15378"/>
        <dbReference type="ChEBI" id="CHEBI:24646"/>
        <dbReference type="ChEBI" id="CHEBI:57540"/>
        <dbReference type="ChEBI" id="CHEBI:57945"/>
        <dbReference type="ChEBI" id="CHEBI:132124"/>
    </reaction>
</comment>
<feature type="transmembrane region" description="Helical" evidence="2">
    <location>
        <begin position="35"/>
        <end position="52"/>
    </location>
</feature>
<evidence type="ECO:0000313" key="3">
    <source>
        <dbReference type="EMBL" id="HGH00109.1"/>
    </source>
</evidence>
<proteinExistence type="inferred from homology"/>
<accession>A0A7C4EMZ9</accession>
<gene>
    <name evidence="3" type="ORF">ENV75_06665</name>
</gene>
<dbReference type="GO" id="GO:0005886">
    <property type="term" value="C:plasma membrane"/>
    <property type="evidence" value="ECO:0007669"/>
    <property type="project" value="UniProtKB-SubCell"/>
</dbReference>
<feature type="transmembrane region" description="Helical" evidence="2">
    <location>
        <begin position="58"/>
        <end position="82"/>
    </location>
</feature>
<dbReference type="EC" id="7.1.1.-" evidence="2"/>
<keyword evidence="2" id="KW-0520">NAD</keyword>
<keyword evidence="2" id="KW-1003">Cell membrane</keyword>
<sequence length="169" mass="19011">MKPATVELIFFIYFFVALTTLSVLVVAARKIIHNAVFLLMFLINTAAVFLFLKAEFLMVIQIIVYVGGVLALYVFAIMIMNIKEELKHSKYIKFYGFGLLIGAALFLGLVYFVKDAVQIGQLLPKLDSSYLGKLLYSYYLLPFEILSVVLLIALVGGIMLAKKLPKEEK</sequence>
<feature type="transmembrane region" description="Helical" evidence="2">
    <location>
        <begin position="136"/>
        <end position="161"/>
    </location>
</feature>
<keyword evidence="2" id="KW-0472">Membrane</keyword>
<dbReference type="InterPro" id="IPR001457">
    <property type="entry name" value="NADH_UbQ/plastoQ_OxRdtase_su6"/>
</dbReference>
<keyword evidence="2" id="KW-0812">Transmembrane</keyword>
<comment type="subcellular location">
    <subcellularLocation>
        <location evidence="2">Cell membrane</location>
        <topology evidence="2">Multi-pass membrane protein</topology>
    </subcellularLocation>
</comment>
<organism evidence="3">
    <name type="scientific">Thermodesulfovibrio aggregans</name>
    <dbReference type="NCBI Taxonomy" id="86166"/>
    <lineage>
        <taxon>Bacteria</taxon>
        <taxon>Pseudomonadati</taxon>
        <taxon>Nitrospirota</taxon>
        <taxon>Thermodesulfovibrionia</taxon>
        <taxon>Thermodesulfovibrionales</taxon>
        <taxon>Thermodesulfovibrionaceae</taxon>
        <taxon>Thermodesulfovibrio</taxon>
    </lineage>
</organism>
<comment type="function">
    <text evidence="2">NDH-1 shuttles electrons from NADH, via FMN and iron-sulfur (Fe-S) centers, to quinones in the respiratory chain. Couples the redox reaction to proton translocation (for every two electrons transferred, four hydrogen ions are translocated across the cytoplasmic membrane), and thus conserves the redox energy in a proton gradient.</text>
</comment>
<dbReference type="Gene3D" id="1.20.120.1200">
    <property type="entry name" value="NADH-ubiquinone/plastoquinone oxidoreductase chain 6, subunit NuoJ"/>
    <property type="match status" value="1"/>
</dbReference>
<dbReference type="PANTHER" id="PTHR33269">
    <property type="entry name" value="NADH-UBIQUINONE OXIDOREDUCTASE CHAIN 6"/>
    <property type="match status" value="1"/>
</dbReference>
<feature type="transmembrane region" description="Helical" evidence="2">
    <location>
        <begin position="94"/>
        <end position="113"/>
    </location>
</feature>